<keyword evidence="4 6" id="KW-0808">Transferase</keyword>
<dbReference type="GO" id="GO:0005737">
    <property type="term" value="C:cytoplasm"/>
    <property type="evidence" value="ECO:0007669"/>
    <property type="project" value="UniProtKB-SubCell"/>
</dbReference>
<accession>A0A0M2NYK6</accession>
<proteinExistence type="inferred from homology"/>
<evidence type="ECO:0000313" key="7">
    <source>
        <dbReference type="EMBL" id="KKI63594.1"/>
    </source>
</evidence>
<dbReference type="PATRIC" id="fig|74704.6.peg.656"/>
<feature type="binding site" evidence="6">
    <location>
        <position position="160"/>
    </location>
    <ligand>
        <name>S-adenosyl-L-methionine</name>
        <dbReference type="ChEBI" id="CHEBI:59789"/>
    </ligand>
</feature>
<comment type="caution">
    <text evidence="7">The sequence shown here is derived from an EMBL/GenBank/DDBJ whole genome shotgun (WGS) entry which is preliminary data.</text>
</comment>
<name>A0A0M2NYK6_STACC</name>
<organism evidence="7 8">
    <name type="scientific">Staphylococcus cohnii subsp. cohnii</name>
    <dbReference type="NCBI Taxonomy" id="74704"/>
    <lineage>
        <taxon>Bacteria</taxon>
        <taxon>Bacillati</taxon>
        <taxon>Bacillota</taxon>
        <taxon>Bacilli</taxon>
        <taxon>Bacillales</taxon>
        <taxon>Staphylococcaceae</taxon>
        <taxon>Staphylococcus</taxon>
        <taxon>Staphylococcus cohnii species complex</taxon>
    </lineage>
</organism>
<comment type="function">
    <text evidence="6">Methylates ribosomal protein L11.</text>
</comment>
<evidence type="ECO:0000256" key="5">
    <source>
        <dbReference type="ARBA" id="ARBA00022691"/>
    </source>
</evidence>
<keyword evidence="7" id="KW-0689">Ribosomal protein</keyword>
<dbReference type="PANTHER" id="PTHR43648:SF1">
    <property type="entry name" value="ELECTRON TRANSFER FLAVOPROTEIN BETA SUBUNIT LYSINE METHYLTRANSFERASE"/>
    <property type="match status" value="1"/>
</dbReference>
<dbReference type="InterPro" id="IPR050078">
    <property type="entry name" value="Ribosomal_L11_MeTrfase_PrmA"/>
</dbReference>
<dbReference type="PIRSF" id="PIRSF000401">
    <property type="entry name" value="RPL11_MTase"/>
    <property type="match status" value="1"/>
</dbReference>
<dbReference type="InterPro" id="IPR029063">
    <property type="entry name" value="SAM-dependent_MTases_sf"/>
</dbReference>
<keyword evidence="3 6" id="KW-0489">Methyltransferase</keyword>
<keyword evidence="2 6" id="KW-0963">Cytoplasm</keyword>
<evidence type="ECO:0000256" key="4">
    <source>
        <dbReference type="ARBA" id="ARBA00022679"/>
    </source>
</evidence>
<dbReference type="CDD" id="cd02440">
    <property type="entry name" value="AdoMet_MTases"/>
    <property type="match status" value="1"/>
</dbReference>
<dbReference type="GO" id="GO:0016279">
    <property type="term" value="F:protein-lysine N-methyltransferase activity"/>
    <property type="evidence" value="ECO:0007669"/>
    <property type="project" value="RHEA"/>
</dbReference>
<dbReference type="AlphaFoldDB" id="A0A0M2NYK6"/>
<dbReference type="NCBIfam" id="TIGR00406">
    <property type="entry name" value="prmA"/>
    <property type="match status" value="1"/>
</dbReference>
<evidence type="ECO:0000256" key="6">
    <source>
        <dbReference type="HAMAP-Rule" id="MF_00735"/>
    </source>
</evidence>
<feature type="binding site" evidence="6">
    <location>
        <position position="246"/>
    </location>
    <ligand>
        <name>S-adenosyl-L-methionine</name>
        <dbReference type="ChEBI" id="CHEBI:59789"/>
    </ligand>
</feature>
<reference evidence="7 8" key="1">
    <citation type="submission" date="2015-03" db="EMBL/GenBank/DDBJ databases">
        <title>Genome Assembly of Staphylococcus cohnii subsp. cohnii strain G22B2.</title>
        <authorList>
            <person name="Nair G."/>
            <person name="Kaur G."/>
            <person name="Khatri I."/>
            <person name="Singh N.K."/>
            <person name="Sathyabama S."/>
            <person name="Maurya S.K."/>
            <person name="Subramanian S."/>
            <person name="Agrewala J.N."/>
            <person name="Mayilraj S."/>
        </authorList>
    </citation>
    <scope>NUCLEOTIDE SEQUENCE [LARGE SCALE GENOMIC DNA]</scope>
    <source>
        <strain evidence="7 8">G22B2</strain>
    </source>
</reference>
<dbReference type="Gene3D" id="3.40.50.150">
    <property type="entry name" value="Vaccinia Virus protein VP39"/>
    <property type="match status" value="1"/>
</dbReference>
<comment type="similarity">
    <text evidence="1 6">Belongs to the methyltransferase superfamily. PrmA family.</text>
</comment>
<dbReference type="PANTHER" id="PTHR43648">
    <property type="entry name" value="ELECTRON TRANSFER FLAVOPROTEIN BETA SUBUNIT LYSINE METHYLTRANSFERASE"/>
    <property type="match status" value="1"/>
</dbReference>
<dbReference type="GeneID" id="58097424"/>
<feature type="binding site" evidence="6">
    <location>
        <position position="181"/>
    </location>
    <ligand>
        <name>S-adenosyl-L-methionine</name>
        <dbReference type="ChEBI" id="CHEBI:59789"/>
    </ligand>
</feature>
<comment type="subcellular location">
    <subcellularLocation>
        <location evidence="6">Cytoplasm</location>
    </subcellularLocation>
</comment>
<protein>
    <recommendedName>
        <fullName evidence="6">Ribosomal protein L11 methyltransferase</fullName>
        <shortName evidence="6">L11 Mtase</shortName>
        <ecNumber evidence="6">2.1.1.-</ecNumber>
    </recommendedName>
</protein>
<dbReference type="Pfam" id="PF06325">
    <property type="entry name" value="PrmA"/>
    <property type="match status" value="1"/>
</dbReference>
<gene>
    <name evidence="6" type="primary">prmA</name>
    <name evidence="7" type="ORF">UF66_0641</name>
</gene>
<dbReference type="InterPro" id="IPR004498">
    <property type="entry name" value="Ribosomal_PrmA_MeTrfase"/>
</dbReference>
<comment type="catalytic activity">
    <reaction evidence="6">
        <text>L-lysyl-[protein] + 3 S-adenosyl-L-methionine = N(6),N(6),N(6)-trimethyl-L-lysyl-[protein] + 3 S-adenosyl-L-homocysteine + 3 H(+)</text>
        <dbReference type="Rhea" id="RHEA:54192"/>
        <dbReference type="Rhea" id="RHEA-COMP:9752"/>
        <dbReference type="Rhea" id="RHEA-COMP:13826"/>
        <dbReference type="ChEBI" id="CHEBI:15378"/>
        <dbReference type="ChEBI" id="CHEBI:29969"/>
        <dbReference type="ChEBI" id="CHEBI:57856"/>
        <dbReference type="ChEBI" id="CHEBI:59789"/>
        <dbReference type="ChEBI" id="CHEBI:61961"/>
    </reaction>
</comment>
<feature type="binding site" evidence="6">
    <location>
        <position position="203"/>
    </location>
    <ligand>
        <name>S-adenosyl-L-methionine</name>
        <dbReference type="ChEBI" id="CHEBI:59789"/>
    </ligand>
</feature>
<evidence type="ECO:0000256" key="3">
    <source>
        <dbReference type="ARBA" id="ARBA00022603"/>
    </source>
</evidence>
<dbReference type="HAMAP" id="MF_00735">
    <property type="entry name" value="Methyltr_PrmA"/>
    <property type="match status" value="1"/>
</dbReference>
<keyword evidence="7" id="KW-0687">Ribonucleoprotein</keyword>
<sequence length="312" mass="35388">MNWTEISITANHDAIPIISNILEEHGSNGVVIEDSLDLRNDFADKFGEIYELNPDDYPVNGVRVKAYFNEIKYTQDFKIDLIQKIKSIESLDAKIFEYQQQTIQEHDWENEWKNYFHPFRASAKFTIVPSWETYQKEDENEMCIELDPGMAFGTGDHPTTSMCLKAIETFVKSDDSVIDVGTGSGILSIASYLLGVERIKAIDVDEMAIKVAKENFEKNNCVKAIEAAPGNLLTEETEKFDVVIANILAHIIEEMIEDAYNTLNKDGYFITSGIITEKHETILVQMKRVGFKIISINHDNGWVCIVGQKVSD</sequence>
<dbReference type="GO" id="GO:0032259">
    <property type="term" value="P:methylation"/>
    <property type="evidence" value="ECO:0007669"/>
    <property type="project" value="UniProtKB-KW"/>
</dbReference>
<dbReference type="SUPFAM" id="SSF53335">
    <property type="entry name" value="S-adenosyl-L-methionine-dependent methyltransferases"/>
    <property type="match status" value="1"/>
</dbReference>
<keyword evidence="5 6" id="KW-0949">S-adenosyl-L-methionine</keyword>
<evidence type="ECO:0000256" key="2">
    <source>
        <dbReference type="ARBA" id="ARBA00022490"/>
    </source>
</evidence>
<evidence type="ECO:0000313" key="8">
    <source>
        <dbReference type="Proteomes" id="UP000034455"/>
    </source>
</evidence>
<dbReference type="Proteomes" id="UP000034455">
    <property type="component" value="Unassembled WGS sequence"/>
</dbReference>
<dbReference type="RefSeq" id="WP_019469379.1">
    <property type="nucleotide sequence ID" value="NZ_BKAS01000006.1"/>
</dbReference>
<dbReference type="GO" id="GO:0005840">
    <property type="term" value="C:ribosome"/>
    <property type="evidence" value="ECO:0007669"/>
    <property type="project" value="UniProtKB-KW"/>
</dbReference>
<dbReference type="EMBL" id="LAKJ01000013">
    <property type="protein sequence ID" value="KKI63594.1"/>
    <property type="molecule type" value="Genomic_DNA"/>
</dbReference>
<dbReference type="EC" id="2.1.1.-" evidence="6"/>
<evidence type="ECO:0000256" key="1">
    <source>
        <dbReference type="ARBA" id="ARBA00009741"/>
    </source>
</evidence>